<name>A0ABT0E1L8_9SPHN</name>
<organism evidence="2 3">
    <name type="scientific">Sphingobium agri</name>
    <dbReference type="NCBI Taxonomy" id="2933566"/>
    <lineage>
        <taxon>Bacteria</taxon>
        <taxon>Pseudomonadati</taxon>
        <taxon>Pseudomonadota</taxon>
        <taxon>Alphaproteobacteria</taxon>
        <taxon>Sphingomonadales</taxon>
        <taxon>Sphingomonadaceae</taxon>
        <taxon>Sphingobium</taxon>
    </lineage>
</organism>
<evidence type="ECO:0000256" key="1">
    <source>
        <dbReference type="ARBA" id="ARBA00010552"/>
    </source>
</evidence>
<dbReference type="RefSeq" id="WP_097093752.1">
    <property type="nucleotide sequence ID" value="NZ_JALKHS010000019.1"/>
</dbReference>
<dbReference type="PANTHER" id="PTHR11803:SF58">
    <property type="entry name" value="PROTEIN HMF1-RELATED"/>
    <property type="match status" value="1"/>
</dbReference>
<dbReference type="PANTHER" id="PTHR11803">
    <property type="entry name" value="2-IMINOBUTANOATE/2-IMINOPROPANOATE DEAMINASE RIDA"/>
    <property type="match status" value="1"/>
</dbReference>
<evidence type="ECO:0000313" key="2">
    <source>
        <dbReference type="EMBL" id="MCK0533261.1"/>
    </source>
</evidence>
<dbReference type="SUPFAM" id="SSF55298">
    <property type="entry name" value="YjgF-like"/>
    <property type="match status" value="1"/>
</dbReference>
<dbReference type="Proteomes" id="UP001203512">
    <property type="component" value="Unassembled WGS sequence"/>
</dbReference>
<proteinExistence type="inferred from homology"/>
<gene>
    <name evidence="2" type="ORF">MU848_16850</name>
</gene>
<dbReference type="InterPro" id="IPR006175">
    <property type="entry name" value="YjgF/YER057c/UK114"/>
</dbReference>
<evidence type="ECO:0000313" key="3">
    <source>
        <dbReference type="Proteomes" id="UP001203512"/>
    </source>
</evidence>
<comment type="caution">
    <text evidence="2">The sequence shown here is derived from an EMBL/GenBank/DDBJ whole genome shotgun (WGS) entry which is preliminary data.</text>
</comment>
<dbReference type="InterPro" id="IPR035959">
    <property type="entry name" value="RutC-like_sf"/>
</dbReference>
<accession>A0ABT0E1L8</accession>
<dbReference type="Pfam" id="PF01042">
    <property type="entry name" value="Ribonuc_L-PSP"/>
    <property type="match status" value="1"/>
</dbReference>
<sequence>MSDTDAAASYGYCEARIAGRILFCSGQIGIEVDGSVPPDPSRQYELAFTALGEVLRRHGCGAGDIVDLTSFHVGYPAHMDGFIAAKSAFMQGENTCWTAIGVSALGHPGSIVEIKAVALLPHAL</sequence>
<dbReference type="InterPro" id="IPR038743">
    <property type="entry name" value="YjgH-like"/>
</dbReference>
<comment type="similarity">
    <text evidence="1">Belongs to the RutC family.</text>
</comment>
<keyword evidence="3" id="KW-1185">Reference proteome</keyword>
<protein>
    <submittedName>
        <fullName evidence="2">RidA family protein</fullName>
    </submittedName>
</protein>
<reference evidence="2 3" key="1">
    <citation type="submission" date="2022-04" db="EMBL/GenBank/DDBJ databases">
        <authorList>
            <person name="Huq M.A."/>
        </authorList>
    </citation>
    <scope>NUCLEOTIDE SEQUENCE [LARGE SCALE GENOMIC DNA]</scope>
    <source>
        <strain evidence="2 3">MAH-33</strain>
    </source>
</reference>
<dbReference type="EMBL" id="JALKHS010000019">
    <property type="protein sequence ID" value="MCK0533261.1"/>
    <property type="molecule type" value="Genomic_DNA"/>
</dbReference>
<dbReference type="CDD" id="cd02198">
    <property type="entry name" value="YjgH_like"/>
    <property type="match status" value="1"/>
</dbReference>
<dbReference type="Gene3D" id="3.30.1330.40">
    <property type="entry name" value="RutC-like"/>
    <property type="match status" value="1"/>
</dbReference>